<dbReference type="AlphaFoldDB" id="A0A4V2YIN1"/>
<dbReference type="RefSeq" id="WP_132494658.1">
    <property type="nucleotide sequence ID" value="NZ_SMKW01000122.1"/>
</dbReference>
<dbReference type="EMBL" id="SMKW01000122">
    <property type="protein sequence ID" value="TDD35567.1"/>
    <property type="molecule type" value="Genomic_DNA"/>
</dbReference>
<sequence length="191" mass="19453">MTSIHSRSRHRGAALTAVLALAATAVVVSPAPAQAAPGDLFCPDSNGYVVFQPPLQSGVTSTVTAHVSTNNPTPCHSPNGSHPELDWYDEAVNGTATVSGVVDGGGICNLLFTLTGTGSLTWSDGTTSDDEITLQTDPAKPQTLGGSATITRGTLQGDTVTIVEGVVTTNADCATAGLSRLDFHQASNTFS</sequence>
<organism evidence="2 3">
    <name type="scientific">Saccharopolyspora elongata</name>
    <dbReference type="NCBI Taxonomy" id="2530387"/>
    <lineage>
        <taxon>Bacteria</taxon>
        <taxon>Bacillati</taxon>
        <taxon>Actinomycetota</taxon>
        <taxon>Actinomycetes</taxon>
        <taxon>Pseudonocardiales</taxon>
        <taxon>Pseudonocardiaceae</taxon>
        <taxon>Saccharopolyspora</taxon>
    </lineage>
</organism>
<evidence type="ECO:0008006" key="4">
    <source>
        <dbReference type="Google" id="ProtNLM"/>
    </source>
</evidence>
<keyword evidence="1" id="KW-0732">Signal</keyword>
<protein>
    <recommendedName>
        <fullName evidence="4">Ig-like domain-containing protein</fullName>
    </recommendedName>
</protein>
<comment type="caution">
    <text evidence="2">The sequence shown here is derived from an EMBL/GenBank/DDBJ whole genome shotgun (WGS) entry which is preliminary data.</text>
</comment>
<evidence type="ECO:0000256" key="1">
    <source>
        <dbReference type="SAM" id="SignalP"/>
    </source>
</evidence>
<accession>A0A4V2YIN1</accession>
<dbReference type="Proteomes" id="UP000294947">
    <property type="component" value="Unassembled WGS sequence"/>
</dbReference>
<gene>
    <name evidence="2" type="ORF">E1288_43040</name>
</gene>
<keyword evidence="3" id="KW-1185">Reference proteome</keyword>
<evidence type="ECO:0000313" key="2">
    <source>
        <dbReference type="EMBL" id="TDD35567.1"/>
    </source>
</evidence>
<reference evidence="2 3" key="1">
    <citation type="submission" date="2019-03" db="EMBL/GenBank/DDBJ databases">
        <title>Draft genome sequences of novel Actinobacteria.</title>
        <authorList>
            <person name="Sahin N."/>
            <person name="Ay H."/>
            <person name="Saygin H."/>
        </authorList>
    </citation>
    <scope>NUCLEOTIDE SEQUENCE [LARGE SCALE GENOMIC DNA]</scope>
    <source>
        <strain evidence="2 3">7K502</strain>
    </source>
</reference>
<feature type="signal peptide" evidence="1">
    <location>
        <begin position="1"/>
        <end position="35"/>
    </location>
</feature>
<name>A0A4V2YIN1_9PSEU</name>
<feature type="chain" id="PRO_5020323916" description="Ig-like domain-containing protein" evidence="1">
    <location>
        <begin position="36"/>
        <end position="191"/>
    </location>
</feature>
<evidence type="ECO:0000313" key="3">
    <source>
        <dbReference type="Proteomes" id="UP000294947"/>
    </source>
</evidence>
<proteinExistence type="predicted"/>